<keyword evidence="1" id="KW-0175">Coiled coil</keyword>
<reference evidence="2 3" key="1">
    <citation type="submission" date="2019-07" db="EMBL/GenBank/DDBJ databases">
        <title>Whole genome shotgun sequence of Gluconobacter wancherniae NBRC 103581.</title>
        <authorList>
            <person name="Hosoyama A."/>
            <person name="Uohara A."/>
            <person name="Ohji S."/>
            <person name="Ichikawa N."/>
        </authorList>
    </citation>
    <scope>NUCLEOTIDE SEQUENCE [LARGE SCALE GENOMIC DNA]</scope>
    <source>
        <strain evidence="2 3">NBRC 103581</strain>
    </source>
</reference>
<dbReference type="AlphaFoldDB" id="A0A511B0S1"/>
<feature type="coiled-coil region" evidence="1">
    <location>
        <begin position="27"/>
        <end position="85"/>
    </location>
</feature>
<name>A0A511B0S1_9PROT</name>
<comment type="caution">
    <text evidence="2">The sequence shown here is derived from an EMBL/GenBank/DDBJ whole genome shotgun (WGS) entry which is preliminary data.</text>
</comment>
<evidence type="ECO:0000313" key="3">
    <source>
        <dbReference type="Proteomes" id="UP000321230"/>
    </source>
</evidence>
<keyword evidence="3" id="KW-1185">Reference proteome</keyword>
<dbReference type="RefSeq" id="WP_146794529.1">
    <property type="nucleotide sequence ID" value="NZ_BARC01000011.1"/>
</dbReference>
<dbReference type="EMBL" id="BJUZ01000001">
    <property type="protein sequence ID" value="GEK93193.1"/>
    <property type="molecule type" value="Genomic_DNA"/>
</dbReference>
<accession>A0A511B0S1</accession>
<dbReference type="Proteomes" id="UP000321230">
    <property type="component" value="Unassembled WGS sequence"/>
</dbReference>
<sequence>MPSQSERIDDAINPIADVMSRSDVGEYEALNGLYEFYEKNAKSLQELRQDSRIAGSLSGEVLGLIQAFEEEGEKIVKEIEALADKYRPSNITAERADYMRDLAAA</sequence>
<proteinExistence type="predicted"/>
<organism evidence="2 3">
    <name type="scientific">Gluconobacter wancherniae NBRC 103581</name>
    <dbReference type="NCBI Taxonomy" id="656744"/>
    <lineage>
        <taxon>Bacteria</taxon>
        <taxon>Pseudomonadati</taxon>
        <taxon>Pseudomonadota</taxon>
        <taxon>Alphaproteobacteria</taxon>
        <taxon>Acetobacterales</taxon>
        <taxon>Acetobacteraceae</taxon>
        <taxon>Gluconobacter</taxon>
    </lineage>
</organism>
<protein>
    <submittedName>
        <fullName evidence="2">Uncharacterized protein</fullName>
    </submittedName>
</protein>
<gene>
    <name evidence="2" type="ORF">GWA01_09630</name>
</gene>
<evidence type="ECO:0000256" key="1">
    <source>
        <dbReference type="SAM" id="Coils"/>
    </source>
</evidence>
<evidence type="ECO:0000313" key="2">
    <source>
        <dbReference type="EMBL" id="GEK93193.1"/>
    </source>
</evidence>